<organism evidence="1 2">
    <name type="scientific">Mycolicibacterium flavescens</name>
    <name type="common">Mycobacterium flavescens</name>
    <dbReference type="NCBI Taxonomy" id="1776"/>
    <lineage>
        <taxon>Bacteria</taxon>
        <taxon>Bacillati</taxon>
        <taxon>Actinomycetota</taxon>
        <taxon>Actinomycetes</taxon>
        <taxon>Mycobacteriales</taxon>
        <taxon>Mycobacteriaceae</taxon>
        <taxon>Mycolicibacterium</taxon>
    </lineage>
</organism>
<reference evidence="2" key="1">
    <citation type="submission" date="2016-09" db="EMBL/GenBank/DDBJ databases">
        <authorList>
            <person name="Greninger A.L."/>
            <person name="Jerome K.R."/>
            <person name="Mcnair B."/>
            <person name="Wallis C."/>
            <person name="Fang F."/>
        </authorList>
    </citation>
    <scope>NUCLEOTIDE SEQUENCE [LARGE SCALE GENOMIC DNA]</scope>
    <source>
        <strain evidence="2">M6</strain>
    </source>
</reference>
<protein>
    <submittedName>
        <fullName evidence="1">Uncharacterized protein</fullName>
    </submittedName>
</protein>
<dbReference type="EMBL" id="MIHA01000015">
    <property type="protein sequence ID" value="ODQ88381.1"/>
    <property type="molecule type" value="Genomic_DNA"/>
</dbReference>
<name>A0A1E3REU6_MYCFV</name>
<gene>
    <name evidence="1" type="ORF">BHQ18_19790</name>
</gene>
<dbReference type="AlphaFoldDB" id="A0A1E3REU6"/>
<comment type="caution">
    <text evidence="1">The sequence shown here is derived from an EMBL/GenBank/DDBJ whole genome shotgun (WGS) entry which is preliminary data.</text>
</comment>
<dbReference type="Proteomes" id="UP000094053">
    <property type="component" value="Unassembled WGS sequence"/>
</dbReference>
<keyword evidence="2" id="KW-1185">Reference proteome</keyword>
<evidence type="ECO:0000313" key="2">
    <source>
        <dbReference type="Proteomes" id="UP000094053"/>
    </source>
</evidence>
<evidence type="ECO:0000313" key="1">
    <source>
        <dbReference type="EMBL" id="ODQ88381.1"/>
    </source>
</evidence>
<proteinExistence type="predicted"/>
<sequence>MDNRSVRAAGFNVEAGTLLLAVVERSDEGPATPVPVTTPKLTPADLPEAQSLRDLAKRVEQELQAARVDAVGLVHTRAFRNLHYNQVYARVTAICAVMFAAAELNVGYETLTTETIGTAVSCPPKSLGTFNFAVLGFDQRPRFWTTGLAEAYAAAYTLVGGTT</sequence>
<accession>A0A1E3REU6</accession>
<dbReference type="OrthoDB" id="4617302at2"/>